<feature type="compositionally biased region" description="Basic and acidic residues" evidence="1">
    <location>
        <begin position="134"/>
        <end position="143"/>
    </location>
</feature>
<accession>A0ABU8B8S3</accession>
<evidence type="ECO:0000256" key="1">
    <source>
        <dbReference type="SAM" id="MobiDB-lite"/>
    </source>
</evidence>
<feature type="region of interest" description="Disordered" evidence="1">
    <location>
        <begin position="119"/>
        <end position="186"/>
    </location>
</feature>
<keyword evidence="2" id="KW-0812">Transmembrane</keyword>
<reference evidence="3 4" key="1">
    <citation type="submission" date="2024-02" db="EMBL/GenBank/DDBJ databases">
        <title>Adaptive strategies in a cosmopolitan and abundant soil bacterium.</title>
        <authorList>
            <person name="Carini P."/>
        </authorList>
    </citation>
    <scope>NUCLEOTIDE SEQUENCE [LARGE SCALE GENOMIC DNA]</scope>
    <source>
        <strain evidence="3 4">AZCC 1608</strain>
    </source>
</reference>
<proteinExistence type="predicted"/>
<keyword evidence="4" id="KW-1185">Reference proteome</keyword>
<organism evidence="3 4">
    <name type="scientific">Bradyrhizobium algeriense</name>
    <dbReference type="NCBI Taxonomy" id="634784"/>
    <lineage>
        <taxon>Bacteria</taxon>
        <taxon>Pseudomonadati</taxon>
        <taxon>Pseudomonadota</taxon>
        <taxon>Alphaproteobacteria</taxon>
        <taxon>Hyphomicrobiales</taxon>
        <taxon>Nitrobacteraceae</taxon>
        <taxon>Bradyrhizobium</taxon>
    </lineage>
</organism>
<keyword evidence="2" id="KW-1133">Transmembrane helix</keyword>
<comment type="caution">
    <text evidence="3">The sequence shown here is derived from an EMBL/GenBank/DDBJ whole genome shotgun (WGS) entry which is preliminary data.</text>
</comment>
<name>A0ABU8B8S3_9BRAD</name>
<feature type="region of interest" description="Disordered" evidence="1">
    <location>
        <begin position="1"/>
        <end position="33"/>
    </location>
</feature>
<protein>
    <submittedName>
        <fullName evidence="3">Uncharacterized protein</fullName>
    </submittedName>
</protein>
<feature type="transmembrane region" description="Helical" evidence="2">
    <location>
        <begin position="63"/>
        <end position="80"/>
    </location>
</feature>
<dbReference type="Proteomes" id="UP001364224">
    <property type="component" value="Unassembled WGS sequence"/>
</dbReference>
<dbReference type="EMBL" id="JAZHRV010000001">
    <property type="protein sequence ID" value="MEH2554393.1"/>
    <property type="molecule type" value="Genomic_DNA"/>
</dbReference>
<gene>
    <name evidence="3" type="ORF">V1286_001922</name>
</gene>
<evidence type="ECO:0000313" key="3">
    <source>
        <dbReference type="EMBL" id="MEH2554393.1"/>
    </source>
</evidence>
<feature type="transmembrane region" description="Helical" evidence="2">
    <location>
        <begin position="86"/>
        <end position="110"/>
    </location>
</feature>
<keyword evidence="2" id="KW-0472">Membrane</keyword>
<evidence type="ECO:0000313" key="4">
    <source>
        <dbReference type="Proteomes" id="UP001364224"/>
    </source>
</evidence>
<evidence type="ECO:0000256" key="2">
    <source>
        <dbReference type="SAM" id="Phobius"/>
    </source>
</evidence>
<sequence length="186" mass="19091">MTEALQPGARVVAASSEQESHTGRAAGHGTRKSTLRPQSFTHLAIKADQHPAFHGWDENMIKAYTTAAILLLLAPSAALAQRAGDAALGAVAGAVVLGPVGAVAGAFVGYTAGPSISRSWGLEGSRSSRHRRQSSRDNVRGARAEAVGAAPNSAGQTERAGRATSYPVPNPPRAAKTTLPPVQSLD</sequence>
<dbReference type="RefSeq" id="WP_334479126.1">
    <property type="nucleotide sequence ID" value="NZ_JAZHRV010000001.1"/>
</dbReference>